<evidence type="ECO:0000259" key="1">
    <source>
        <dbReference type="Pfam" id="PF07883"/>
    </source>
</evidence>
<protein>
    <submittedName>
        <fullName evidence="2">Cupin domain-containing protein</fullName>
    </submittedName>
</protein>
<comment type="caution">
    <text evidence="2">The sequence shown here is derived from an EMBL/GenBank/DDBJ whole genome shotgun (WGS) entry which is preliminary data.</text>
</comment>
<dbReference type="RefSeq" id="WP_131957108.1">
    <property type="nucleotide sequence ID" value="NZ_SMFL01000002.1"/>
</dbReference>
<dbReference type="InterPro" id="IPR052538">
    <property type="entry name" value="Flavonoid_dioxygenase-like"/>
</dbReference>
<dbReference type="AlphaFoldDB" id="A0A4R5E0Y2"/>
<name>A0A4R5E0Y2_9BACT</name>
<dbReference type="EMBL" id="SMFL01000002">
    <property type="protein sequence ID" value="TDE17303.1"/>
    <property type="molecule type" value="Genomic_DNA"/>
</dbReference>
<proteinExistence type="predicted"/>
<dbReference type="Pfam" id="PF07883">
    <property type="entry name" value="Cupin_2"/>
    <property type="match status" value="1"/>
</dbReference>
<gene>
    <name evidence="2" type="ORF">E0F88_05270</name>
</gene>
<dbReference type="CDD" id="cd02223">
    <property type="entry name" value="cupin_Bh2720-like"/>
    <property type="match status" value="1"/>
</dbReference>
<dbReference type="PANTHER" id="PTHR43346">
    <property type="entry name" value="LIGAND BINDING DOMAIN PROTEIN, PUTATIVE (AFU_ORTHOLOGUE AFUA_6G14370)-RELATED"/>
    <property type="match status" value="1"/>
</dbReference>
<dbReference type="Proteomes" id="UP000294850">
    <property type="component" value="Unassembled WGS sequence"/>
</dbReference>
<dbReference type="Gene3D" id="2.60.120.10">
    <property type="entry name" value="Jelly Rolls"/>
    <property type="match status" value="1"/>
</dbReference>
<keyword evidence="3" id="KW-1185">Reference proteome</keyword>
<dbReference type="SUPFAM" id="SSF51182">
    <property type="entry name" value="RmlC-like cupins"/>
    <property type="match status" value="1"/>
</dbReference>
<accession>A0A4R5E0Y2</accession>
<dbReference type="PANTHER" id="PTHR43346:SF1">
    <property type="entry name" value="QUERCETIN 2,3-DIOXYGENASE-RELATED"/>
    <property type="match status" value="1"/>
</dbReference>
<organism evidence="2 3">
    <name type="scientific">Dyadobacter psychrotolerans</name>
    <dbReference type="NCBI Taxonomy" id="2541721"/>
    <lineage>
        <taxon>Bacteria</taxon>
        <taxon>Pseudomonadati</taxon>
        <taxon>Bacteroidota</taxon>
        <taxon>Cytophagia</taxon>
        <taxon>Cytophagales</taxon>
        <taxon>Spirosomataceae</taxon>
        <taxon>Dyadobacter</taxon>
    </lineage>
</organism>
<sequence length="132" mass="14809">MKGFHSNIEKDTQENNNFRKVLYTGEHLQLVLMSLKAGENIGAEIHKKNDQFFRFESGTGKCVIDEHAYEVKGGDVVLVPAGAKHNIINTDSSAELKMYTIYGPPNHHDKIVKATKEEAESNEEKFDGKTSE</sequence>
<reference evidence="2 3" key="1">
    <citation type="submission" date="2019-03" db="EMBL/GenBank/DDBJ databases">
        <title>Dyadobacter AR-3-6 sp. nov., isolated from arctic soil.</title>
        <authorList>
            <person name="Chaudhary D.K."/>
        </authorList>
    </citation>
    <scope>NUCLEOTIDE SEQUENCE [LARGE SCALE GENOMIC DNA]</scope>
    <source>
        <strain evidence="2 3">AR-3-6</strain>
    </source>
</reference>
<dbReference type="InterPro" id="IPR013096">
    <property type="entry name" value="Cupin_2"/>
</dbReference>
<dbReference type="OrthoDB" id="3231985at2"/>
<evidence type="ECO:0000313" key="3">
    <source>
        <dbReference type="Proteomes" id="UP000294850"/>
    </source>
</evidence>
<evidence type="ECO:0000313" key="2">
    <source>
        <dbReference type="EMBL" id="TDE17303.1"/>
    </source>
</evidence>
<feature type="domain" description="Cupin type-2" evidence="1">
    <location>
        <begin position="32"/>
        <end position="102"/>
    </location>
</feature>
<dbReference type="InterPro" id="IPR011051">
    <property type="entry name" value="RmlC_Cupin_sf"/>
</dbReference>
<dbReference type="InterPro" id="IPR014710">
    <property type="entry name" value="RmlC-like_jellyroll"/>
</dbReference>